<proteinExistence type="inferred from homology"/>
<gene>
    <name evidence="12" type="ORF">FJTKL_15234</name>
</gene>
<dbReference type="EC" id="3.1.1.-" evidence="10"/>
<accession>A0ABR4E5T4</accession>
<evidence type="ECO:0000256" key="11">
    <source>
        <dbReference type="SAM" id="MobiDB-lite"/>
    </source>
</evidence>
<evidence type="ECO:0000256" key="2">
    <source>
        <dbReference type="ARBA" id="ARBA00022487"/>
    </source>
</evidence>
<dbReference type="InterPro" id="IPR029058">
    <property type="entry name" value="AB_hydrolase_fold"/>
</dbReference>
<keyword evidence="6 10" id="KW-0378">Hydrolase</keyword>
<dbReference type="EMBL" id="JBAWTH010000094">
    <property type="protein sequence ID" value="KAL2277807.1"/>
    <property type="molecule type" value="Genomic_DNA"/>
</dbReference>
<comment type="caution">
    <text evidence="12">The sequence shown here is derived from an EMBL/GenBank/DDBJ whole genome shotgun (WGS) entry which is preliminary data.</text>
</comment>
<keyword evidence="8" id="KW-1015">Disulfide bond</keyword>
<evidence type="ECO:0000256" key="4">
    <source>
        <dbReference type="ARBA" id="ARBA00022723"/>
    </source>
</evidence>
<dbReference type="PANTHER" id="PTHR33938">
    <property type="entry name" value="FERULOYL ESTERASE B-RELATED"/>
    <property type="match status" value="1"/>
</dbReference>
<keyword evidence="5" id="KW-0732">Signal</keyword>
<sequence length="613" mass="66610">MCLYTSGSGTKSERKKKSGAAEKRAGPGFHTTSNTPAGHASWRYCRGYARNNLLERIQSIALESILSKNASQRSPSIAVAAAAAVAFLPAIDAYSLNRTFEESCSAFASKADIPNVEVHFSQYLPVGYNLSIPDFPQSCIESQGSSPQQIIRSEVCRVAMLVNTSSTSSMALEAWLPSNWTGRFLSGSNGGLSGCVQYPDLSYGSSSGFATVSGNNGHNGSSAAPMYQQPDVLEDYVYRAIYTGGVVGKEIAGAFYGDSVSKSYYMGCSGGGRQGFKLSHSFPDIFDGIIAAAPAINFNNLINFGGWLSTVAGFDTSSPEFVSEHLWQVIHEEVMNQCDGLDGAVDGLIENTDLCHPQFERLICTEQSANTTNCLNGAQAAKVRALYEPLYGNDGTLLYPRLQPGTEITSYSTYFSGEMSLLASEWFKYVVYNPEFDPETVTREDFAVANSQDPYNISTFDADLSAFQSRGGKLLTFHGMEDYIISSEISTLFYHRLAETMSMAPSSLDSFYRYFRVSGLSHCALGSGAYSVGMYAFGSIPNAMEQDPDDNVLARIVAWVERGEAPEYIRVTAFNTGLPGSGTAYKRKHCKYPSSNVYVGPGNYTDENAWRCQ</sequence>
<evidence type="ECO:0000313" key="13">
    <source>
        <dbReference type="Proteomes" id="UP001600888"/>
    </source>
</evidence>
<keyword evidence="3" id="KW-0624">Polysaccharide degradation</keyword>
<evidence type="ECO:0000313" key="12">
    <source>
        <dbReference type="EMBL" id="KAL2277807.1"/>
    </source>
</evidence>
<keyword evidence="7" id="KW-0106">Calcium</keyword>
<reference evidence="12 13" key="1">
    <citation type="submission" date="2024-03" db="EMBL/GenBank/DDBJ databases">
        <title>A high-quality draft genome sequence of Diaporthe vaccinii, a causative agent of upright dieback and viscid rot disease in cranberry plants.</title>
        <authorList>
            <person name="Sarrasin M."/>
            <person name="Lang B.F."/>
            <person name="Burger G."/>
        </authorList>
    </citation>
    <scope>NUCLEOTIDE SEQUENCE [LARGE SCALE GENOMIC DNA]</scope>
    <source>
        <strain evidence="12 13">IS7</strain>
    </source>
</reference>
<protein>
    <recommendedName>
        <fullName evidence="10">Carboxylic ester hydrolase</fullName>
        <ecNumber evidence="10">3.1.1.-</ecNumber>
    </recommendedName>
</protein>
<organism evidence="12 13">
    <name type="scientific">Diaporthe vaccinii</name>
    <dbReference type="NCBI Taxonomy" id="105482"/>
    <lineage>
        <taxon>Eukaryota</taxon>
        <taxon>Fungi</taxon>
        <taxon>Dikarya</taxon>
        <taxon>Ascomycota</taxon>
        <taxon>Pezizomycotina</taxon>
        <taxon>Sordariomycetes</taxon>
        <taxon>Sordariomycetidae</taxon>
        <taxon>Diaporthales</taxon>
        <taxon>Diaporthaceae</taxon>
        <taxon>Diaporthe</taxon>
        <taxon>Diaporthe eres species complex</taxon>
    </lineage>
</organism>
<dbReference type="Pfam" id="PF07519">
    <property type="entry name" value="Tannase"/>
    <property type="match status" value="1"/>
</dbReference>
<keyword evidence="2" id="KW-0719">Serine esterase</keyword>
<feature type="compositionally biased region" description="Polar residues" evidence="11">
    <location>
        <begin position="1"/>
        <end position="10"/>
    </location>
</feature>
<evidence type="ECO:0000256" key="6">
    <source>
        <dbReference type="ARBA" id="ARBA00022801"/>
    </source>
</evidence>
<evidence type="ECO:0000256" key="9">
    <source>
        <dbReference type="ARBA" id="ARBA00034075"/>
    </source>
</evidence>
<keyword evidence="4" id="KW-0479">Metal-binding</keyword>
<feature type="region of interest" description="Disordered" evidence="11">
    <location>
        <begin position="1"/>
        <end position="34"/>
    </location>
</feature>
<dbReference type="InterPro" id="IPR011118">
    <property type="entry name" value="Tannase/feruloyl_esterase"/>
</dbReference>
<name>A0ABR4E5T4_9PEZI</name>
<evidence type="ECO:0000256" key="7">
    <source>
        <dbReference type="ARBA" id="ARBA00022837"/>
    </source>
</evidence>
<dbReference type="Proteomes" id="UP001600888">
    <property type="component" value="Unassembled WGS sequence"/>
</dbReference>
<dbReference type="PANTHER" id="PTHR33938:SF15">
    <property type="entry name" value="FERULOYL ESTERASE B-RELATED"/>
    <property type="match status" value="1"/>
</dbReference>
<keyword evidence="3" id="KW-0119">Carbohydrate metabolism</keyword>
<evidence type="ECO:0000256" key="1">
    <source>
        <dbReference type="ARBA" id="ARBA00006249"/>
    </source>
</evidence>
<dbReference type="SUPFAM" id="SSF53474">
    <property type="entry name" value="alpha/beta-Hydrolases"/>
    <property type="match status" value="1"/>
</dbReference>
<evidence type="ECO:0000256" key="10">
    <source>
        <dbReference type="RuleBase" id="RU361238"/>
    </source>
</evidence>
<comment type="catalytic activity">
    <reaction evidence="9">
        <text>feruloyl-polysaccharide + H2O = ferulate + polysaccharide.</text>
        <dbReference type="EC" id="3.1.1.73"/>
    </reaction>
</comment>
<comment type="similarity">
    <text evidence="1 10">Belongs to the tannase family.</text>
</comment>
<evidence type="ECO:0000256" key="3">
    <source>
        <dbReference type="ARBA" id="ARBA00022651"/>
    </source>
</evidence>
<evidence type="ECO:0000256" key="5">
    <source>
        <dbReference type="ARBA" id="ARBA00022729"/>
    </source>
</evidence>
<keyword evidence="13" id="KW-1185">Reference proteome</keyword>
<evidence type="ECO:0000256" key="8">
    <source>
        <dbReference type="ARBA" id="ARBA00023157"/>
    </source>
</evidence>
<keyword evidence="3" id="KW-0858">Xylan degradation</keyword>